<keyword evidence="3 9" id="KW-0812">Transmembrane</keyword>
<dbReference type="Proteomes" id="UP000694844">
    <property type="component" value="Chromosome 5"/>
</dbReference>
<gene>
    <name evidence="12 13" type="primary">LOC111134952</name>
</gene>
<keyword evidence="8 9" id="KW-0472">Membrane</keyword>
<dbReference type="InterPro" id="IPR027417">
    <property type="entry name" value="P-loop_NTPase"/>
</dbReference>
<keyword evidence="4" id="KW-0677">Repeat</keyword>
<feature type="transmembrane region" description="Helical" evidence="9">
    <location>
        <begin position="27"/>
        <end position="48"/>
    </location>
</feature>
<evidence type="ECO:0000259" key="10">
    <source>
        <dbReference type="PROSITE" id="PS50893"/>
    </source>
</evidence>
<dbReference type="KEGG" id="cvn:111134952"/>
<dbReference type="Gene3D" id="3.40.50.300">
    <property type="entry name" value="P-loop containing nucleotide triphosphate hydrolases"/>
    <property type="match status" value="2"/>
</dbReference>
<evidence type="ECO:0000256" key="4">
    <source>
        <dbReference type="ARBA" id="ARBA00022737"/>
    </source>
</evidence>
<keyword evidence="7 9" id="KW-1133">Transmembrane helix</keyword>
<reference evidence="12 13" key="1">
    <citation type="submission" date="2025-04" db="UniProtKB">
        <authorList>
            <consortium name="RefSeq"/>
        </authorList>
    </citation>
    <scope>IDENTIFICATION</scope>
    <source>
        <tissue evidence="12 13">Whole sample</tissue>
    </source>
</reference>
<comment type="subcellular location">
    <subcellularLocation>
        <location evidence="1">Membrane</location>
        <topology evidence="1">Multi-pass membrane protein</topology>
    </subcellularLocation>
</comment>
<dbReference type="SUPFAM" id="SSF52540">
    <property type="entry name" value="P-loop containing nucleoside triphosphate hydrolases"/>
    <property type="match status" value="2"/>
</dbReference>
<dbReference type="FunFam" id="3.40.50.300:FF:000327">
    <property type="entry name" value="ATP-binding cassette sub-family A member 3"/>
    <property type="match status" value="1"/>
</dbReference>
<dbReference type="Pfam" id="PF12698">
    <property type="entry name" value="ABC2_membrane_3"/>
    <property type="match status" value="2"/>
</dbReference>
<keyword evidence="5" id="KW-0547">Nucleotide-binding</keyword>
<dbReference type="RefSeq" id="XP_022340266.1">
    <property type="nucleotide sequence ID" value="XM_022484558.1"/>
</dbReference>
<dbReference type="SMART" id="SM00382">
    <property type="entry name" value="AAA"/>
    <property type="match status" value="2"/>
</dbReference>
<dbReference type="Pfam" id="PF00005">
    <property type="entry name" value="ABC_tran"/>
    <property type="match status" value="2"/>
</dbReference>
<evidence type="ECO:0000256" key="6">
    <source>
        <dbReference type="ARBA" id="ARBA00022840"/>
    </source>
</evidence>
<evidence type="ECO:0000256" key="7">
    <source>
        <dbReference type="ARBA" id="ARBA00022989"/>
    </source>
</evidence>
<dbReference type="InterPro" id="IPR003439">
    <property type="entry name" value="ABC_transporter-like_ATP-bd"/>
</dbReference>
<dbReference type="OrthoDB" id="6512918at2759"/>
<feature type="domain" description="ABC transporter" evidence="10">
    <location>
        <begin position="1383"/>
        <end position="1613"/>
    </location>
</feature>
<feature type="transmembrane region" description="Helical" evidence="9">
    <location>
        <begin position="351"/>
        <end position="368"/>
    </location>
</feature>
<dbReference type="InterPro" id="IPR056264">
    <property type="entry name" value="R2_ABCA1-4-like"/>
</dbReference>
<organism evidence="11 12">
    <name type="scientific">Crassostrea virginica</name>
    <name type="common">Eastern oyster</name>
    <dbReference type="NCBI Taxonomy" id="6565"/>
    <lineage>
        <taxon>Eukaryota</taxon>
        <taxon>Metazoa</taxon>
        <taxon>Spiralia</taxon>
        <taxon>Lophotrochozoa</taxon>
        <taxon>Mollusca</taxon>
        <taxon>Bivalvia</taxon>
        <taxon>Autobranchia</taxon>
        <taxon>Pteriomorphia</taxon>
        <taxon>Ostreida</taxon>
        <taxon>Ostreoidea</taxon>
        <taxon>Ostreidae</taxon>
        <taxon>Crassostrea</taxon>
    </lineage>
</organism>
<evidence type="ECO:0000256" key="5">
    <source>
        <dbReference type="ARBA" id="ARBA00022741"/>
    </source>
</evidence>
<dbReference type="InterPro" id="IPR017871">
    <property type="entry name" value="ABC_transporter-like_CS"/>
</dbReference>
<dbReference type="GO" id="GO:0005524">
    <property type="term" value="F:ATP binding"/>
    <property type="evidence" value="ECO:0007669"/>
    <property type="project" value="UniProtKB-KW"/>
</dbReference>
<dbReference type="GO" id="GO:0016887">
    <property type="term" value="F:ATP hydrolysis activity"/>
    <property type="evidence" value="ECO:0007669"/>
    <property type="project" value="InterPro"/>
</dbReference>
<evidence type="ECO:0000256" key="1">
    <source>
        <dbReference type="ARBA" id="ARBA00004141"/>
    </source>
</evidence>
<feature type="transmembrane region" description="Helical" evidence="9">
    <location>
        <begin position="423"/>
        <end position="446"/>
    </location>
</feature>
<dbReference type="GO" id="GO:0005319">
    <property type="term" value="F:lipid transporter activity"/>
    <property type="evidence" value="ECO:0007669"/>
    <property type="project" value="TreeGrafter"/>
</dbReference>
<feature type="transmembrane region" description="Helical" evidence="9">
    <location>
        <begin position="1195"/>
        <end position="1219"/>
    </location>
</feature>
<evidence type="ECO:0000313" key="11">
    <source>
        <dbReference type="Proteomes" id="UP000694844"/>
    </source>
</evidence>
<evidence type="ECO:0000256" key="3">
    <source>
        <dbReference type="ARBA" id="ARBA00022692"/>
    </source>
</evidence>
<feature type="transmembrane region" description="Helical" evidence="9">
    <location>
        <begin position="321"/>
        <end position="344"/>
    </location>
</feature>
<dbReference type="InterPro" id="IPR013525">
    <property type="entry name" value="ABC2_TM"/>
</dbReference>
<dbReference type="PANTHER" id="PTHR19229:SF250">
    <property type="entry name" value="ABC TRANSPORTER DOMAIN-CONTAINING PROTEIN-RELATED"/>
    <property type="match status" value="1"/>
</dbReference>
<dbReference type="GO" id="GO:0016020">
    <property type="term" value="C:membrane"/>
    <property type="evidence" value="ECO:0007669"/>
    <property type="project" value="UniProtKB-SubCell"/>
</dbReference>
<dbReference type="FunFam" id="3.40.50.300:FF:000298">
    <property type="entry name" value="ATP-binding cassette sub-family A member 12"/>
    <property type="match status" value="1"/>
</dbReference>
<feature type="transmembrane region" description="Helical" evidence="9">
    <location>
        <begin position="1166"/>
        <end position="1189"/>
    </location>
</feature>
<accession>A0A8B8EKL6</accession>
<evidence type="ECO:0000256" key="9">
    <source>
        <dbReference type="SAM" id="Phobius"/>
    </source>
</evidence>
<evidence type="ECO:0000313" key="12">
    <source>
        <dbReference type="RefSeq" id="XP_022340266.1"/>
    </source>
</evidence>
<feature type="transmembrane region" description="Helical" evidence="9">
    <location>
        <begin position="1307"/>
        <end position="1330"/>
    </location>
</feature>
<dbReference type="RefSeq" id="XP_022340267.1">
    <property type="nucleotide sequence ID" value="XM_022484559.1"/>
</dbReference>
<dbReference type="GO" id="GO:0140359">
    <property type="term" value="F:ABC-type transporter activity"/>
    <property type="evidence" value="ECO:0007669"/>
    <property type="project" value="InterPro"/>
</dbReference>
<dbReference type="PROSITE" id="PS00211">
    <property type="entry name" value="ABC_TRANSPORTER_1"/>
    <property type="match status" value="1"/>
</dbReference>
<feature type="transmembrane region" description="Helical" evidence="9">
    <location>
        <begin position="1231"/>
        <end position="1252"/>
    </location>
</feature>
<dbReference type="PANTHER" id="PTHR19229">
    <property type="entry name" value="ATP-BINDING CASSETTE TRANSPORTER SUBFAMILY A ABCA"/>
    <property type="match status" value="1"/>
</dbReference>
<keyword evidence="2" id="KW-0813">Transport</keyword>
<evidence type="ECO:0000256" key="8">
    <source>
        <dbReference type="ARBA" id="ARBA00023136"/>
    </source>
</evidence>
<dbReference type="InterPro" id="IPR003593">
    <property type="entry name" value="AAA+_ATPase"/>
</dbReference>
<keyword evidence="6" id="KW-0067">ATP-binding</keyword>
<sequence>MALGLGGQYLLLLKKEFLLAKRKPCSLVFQFILPLAFAIFLVLLRLLVSNENKAEKIYQPLILEPFTPFFTENRTEILYTPNAAKAQDIMNNVQAKLGSPYTVQGFSSAAALEAHRDINTATVWGGVVFDTSSNDYASTIPNQVKYTLRVSRLNPQDSWQTTNVYPFFRTPGARNDNDEGGTPNYYSTGFLTLQYLVGRAIINIQSANTNFDNLNFNMKKMAYQSYIKDNMLSVLQIWLPFFIMLSFIITALQITKGVTYEKEKRLKESMKLMGMNEFMYWAAVFTKAMIFLLVASAFYILCLHVNVGKNGRVLNASDPSVVFVFFILYDISLITFCIMVSVFFNKANISSYAGGLLYFGFFFPWFFLNSEYETMSAGAKIASCLPFNTAMAMGFNIIGIHEGTGDGAQWKNIAETPSVDDNFTLGGVMLVLILDIFIHLVVTWYVGNVFPGEFGIPRPFYFPFTKSYWGCCDNTERDFDPDLRQNTSNPKFIERDPPDLKPGIIIQKLRKVYGRGKKKKVAVEGTSINIYEGQITALLGHNGAGKTTTMSMLTGFLPPSSGTAKVNGYDIMTNIERVRESIGLCPQHDILFETLTVREHLNYFCKLKGTPTEEINSKVEEMIKILGMEAKADYAAGNLSGGQKRKLSVGIAIIGDSKVIILDEPTSGMDPAARRQTWDILRKFKENRTMVLSTHFMDEADLLGDRIAIMAEGVVKCCGTSLFLKKAFGAGYHLVMVKDNTCDVSKVTALVTGHVPSAKLESEISAELSYLLPFDQSKRFADLFSDVEKKKSSLGIQSFGTTATTMEEVFLKVGESGKEDVETQRQELSAHAMNQSSPARHPVINPAFVREAEGEDIPMNNVSNGVSNGKTETNGDLSKYTEFNKEIKKNSGTALTFQQFKSMIIKKAIHSWRNRIVTFVQLALPVIFTILALVIESNATEFAEEPSLNLDLAKFENPVTIYTNPSNLIAAKYKDLFQTTEDASSATSFDSYVIDKMTKVGMTTFSKKYIVGLHDDAATNTTSFFNGDPFHSPAIALAYTLDAILKAYKSDTSYGIQTTNFPFKRDLEGNSNRAAANTSSGFSIAFVILFGVAFLTTSFILFLIKERMSGAKHLQKVSGLGSVTYWLANFLWDYVNYLVPALLMVIVFTCFQPDAYYLGSPSRISLVFLVYILFGWAALPYTYILHYLFKTPATGMVTITMSNILTGLATTLAIFMLMFPTFGTQDIALNLDWIFAIVFPHYNLGASIMNIYTNYQYINTCERNRYQITCQIPSQSTGSCCMDNCGTSCLRFVLDYLSLTHPGIGKYVLMMALQGFVYLVLVLMAELNVFNRILYFCKKEEHVHSAQVCNEEEDMVEEDDDVKKERERINDTDVSQIQQKDALILKNLSKNYGRFRAVRGVSIGIPRQECFGLLGQNGAGKTTTFKMMTGDENVTGGNAFLNKYDVKNHIKQVQQNLGYCPQFDALIDQMTGEEILYMFARLRGVQEQYIQRVVSELIKVLMLEKYANRECGTYSGGNKRKLSTAISLIGDPPFIFLDEPTTGMDPGARRQLWNVLSQVRESGRTLILTSHSMEECDALCTRLVIMVNGQFVCLGSPQHLKVKFGNGYTLIVRLSQENSDSTKVKNFIKEKFPDSQVFDDHQDYLHFRIPDTSVSLSTVFSAMEEAQESLGLEDYSVHQTTLEQVFLSFTHKQTPPKEKKKTKGCCGLCTCCSLCACTCCCGED</sequence>
<evidence type="ECO:0000256" key="2">
    <source>
        <dbReference type="ARBA" id="ARBA00022448"/>
    </source>
</evidence>
<feature type="domain" description="ABC transporter" evidence="10">
    <location>
        <begin position="504"/>
        <end position="737"/>
    </location>
</feature>
<proteinExistence type="predicted"/>
<feature type="transmembrane region" description="Helical" evidence="9">
    <location>
        <begin position="278"/>
        <end position="301"/>
    </location>
</feature>
<dbReference type="PROSITE" id="PS50893">
    <property type="entry name" value="ABC_TRANSPORTER_2"/>
    <property type="match status" value="2"/>
</dbReference>
<name>A0A8B8EKL6_CRAVI</name>
<protein>
    <submittedName>
        <fullName evidence="12 13">ATP-binding cassette sub-family A member 3-like</fullName>
    </submittedName>
</protein>
<feature type="transmembrane region" description="Helical" evidence="9">
    <location>
        <begin position="237"/>
        <end position="258"/>
    </location>
</feature>
<evidence type="ECO:0000313" key="13">
    <source>
        <dbReference type="RefSeq" id="XP_022340267.1"/>
    </source>
</evidence>
<feature type="transmembrane region" description="Helical" evidence="9">
    <location>
        <begin position="916"/>
        <end position="935"/>
    </location>
</feature>
<dbReference type="InterPro" id="IPR026082">
    <property type="entry name" value="ABCA"/>
</dbReference>
<keyword evidence="11" id="KW-1185">Reference proteome</keyword>
<feature type="transmembrane region" description="Helical" evidence="9">
    <location>
        <begin position="1082"/>
        <end position="1104"/>
    </location>
</feature>
<dbReference type="CDD" id="cd03263">
    <property type="entry name" value="ABC_subfamily_A"/>
    <property type="match status" value="2"/>
</dbReference>
<dbReference type="Pfam" id="PF23321">
    <property type="entry name" value="R1_ABCA1"/>
    <property type="match status" value="1"/>
</dbReference>
<dbReference type="GeneID" id="111134952"/>